<accession>A0ABY7VFP3</accession>
<dbReference type="Proteomes" id="UP001215231">
    <property type="component" value="Chromosome"/>
</dbReference>
<dbReference type="Pfam" id="PF10604">
    <property type="entry name" value="Polyketide_cyc2"/>
    <property type="match status" value="1"/>
</dbReference>
<evidence type="ECO:0000313" key="1">
    <source>
        <dbReference type="EMBL" id="WDE11831.1"/>
    </source>
</evidence>
<dbReference type="InterPro" id="IPR019587">
    <property type="entry name" value="Polyketide_cyclase/dehydratase"/>
</dbReference>
<dbReference type="RefSeq" id="WP_274052042.1">
    <property type="nucleotide sequence ID" value="NZ_CP059693.1"/>
</dbReference>
<dbReference type="Gene3D" id="3.30.530.20">
    <property type="match status" value="1"/>
</dbReference>
<gene>
    <name evidence="1" type="ORF">H3N35_27190</name>
</gene>
<protein>
    <submittedName>
        <fullName evidence="1">SRPBCC family protein</fullName>
    </submittedName>
</protein>
<name>A0ABY7VFP3_9GAMM</name>
<dbReference type="SUPFAM" id="SSF55961">
    <property type="entry name" value="Bet v1-like"/>
    <property type="match status" value="1"/>
</dbReference>
<evidence type="ECO:0000313" key="2">
    <source>
        <dbReference type="Proteomes" id="UP001215231"/>
    </source>
</evidence>
<reference evidence="1 2" key="1">
    <citation type="journal article" date="2022" name="Mar. Drugs">
        <title>Bioassay-Guided Fractionation Leads to the Detection of Cholic Acid Generated by the Rare Thalassomonas sp.</title>
        <authorList>
            <person name="Pheiffer F."/>
            <person name="Schneider Y.K."/>
            <person name="Hansen E.H."/>
            <person name="Andersen J.H."/>
            <person name="Isaksson J."/>
            <person name="Busche T."/>
            <person name="R C."/>
            <person name="Kalinowski J."/>
            <person name="Zyl L.V."/>
            <person name="Trindade M."/>
        </authorList>
    </citation>
    <scope>NUCLEOTIDE SEQUENCE [LARGE SCALE GENOMIC DNA]</scope>
    <source>
        <strain evidence="1 2">A5K-61T</strain>
    </source>
</reference>
<dbReference type="EMBL" id="CP059693">
    <property type="protein sequence ID" value="WDE11831.1"/>
    <property type="molecule type" value="Genomic_DNA"/>
</dbReference>
<proteinExistence type="predicted"/>
<keyword evidence="2" id="KW-1185">Reference proteome</keyword>
<sequence length="179" mass="20054">MKLSRAVTINKPVNQIWQVAAEDFANAYKWMTGVVYSYEHQASGQSGAQPPGRICNLDNKADPFHAVENILNFDADKHLLELEVFPVKTSGPGLPVIRNHVQMQLFSNPDGSTRVLWNCDVELKLLGKILFPFLKLGLNKAFDGILNDLKVYVETGQVSKQKKKFDEKTAGLRPPTFKV</sequence>
<organism evidence="1 2">
    <name type="scientific">Thalassomonas haliotis</name>
    <dbReference type="NCBI Taxonomy" id="485448"/>
    <lineage>
        <taxon>Bacteria</taxon>
        <taxon>Pseudomonadati</taxon>
        <taxon>Pseudomonadota</taxon>
        <taxon>Gammaproteobacteria</taxon>
        <taxon>Alteromonadales</taxon>
        <taxon>Colwelliaceae</taxon>
        <taxon>Thalassomonas</taxon>
    </lineage>
</organism>
<dbReference type="InterPro" id="IPR023393">
    <property type="entry name" value="START-like_dom_sf"/>
</dbReference>